<dbReference type="Proteomes" id="UP000214603">
    <property type="component" value="Unassembled WGS sequence"/>
</dbReference>
<dbReference type="AlphaFoldDB" id="A0A225M4P0"/>
<dbReference type="PANTHER" id="PTHR42928:SF5">
    <property type="entry name" value="BLR1237 PROTEIN"/>
    <property type="match status" value="1"/>
</dbReference>
<dbReference type="PROSITE" id="PS51318">
    <property type="entry name" value="TAT"/>
    <property type="match status" value="1"/>
</dbReference>
<reference evidence="4" key="1">
    <citation type="submission" date="2017-06" db="EMBL/GenBank/DDBJ databases">
        <title>Herbaspirillum phytohormonus sp. nov., isolated from the root nodule of Robinia pseudoacacia in lead-zinc mine.</title>
        <authorList>
            <person name="Fan M."/>
            <person name="Lin Y."/>
        </authorList>
    </citation>
    <scope>NUCLEOTIDE SEQUENCE [LARGE SCALE GENOMIC DNA]</scope>
    <source>
        <strain evidence="4">SC-089</strain>
    </source>
</reference>
<dbReference type="Pfam" id="PF03401">
    <property type="entry name" value="TctC"/>
    <property type="match status" value="1"/>
</dbReference>
<accession>A0A225M4P0</accession>
<dbReference type="SUPFAM" id="SSF53850">
    <property type="entry name" value="Periplasmic binding protein-like II"/>
    <property type="match status" value="1"/>
</dbReference>
<dbReference type="PANTHER" id="PTHR42928">
    <property type="entry name" value="TRICARBOXYLATE-BINDING PROTEIN"/>
    <property type="match status" value="1"/>
</dbReference>
<feature type="chain" id="PRO_5013098705" evidence="2">
    <location>
        <begin position="30"/>
        <end position="328"/>
    </location>
</feature>
<dbReference type="Gene3D" id="3.40.190.150">
    <property type="entry name" value="Bordetella uptake gene, domain 1"/>
    <property type="match status" value="1"/>
</dbReference>
<evidence type="ECO:0000313" key="4">
    <source>
        <dbReference type="Proteomes" id="UP000214603"/>
    </source>
</evidence>
<dbReference type="PIRSF" id="PIRSF017082">
    <property type="entry name" value="YflP"/>
    <property type="match status" value="1"/>
</dbReference>
<evidence type="ECO:0000256" key="1">
    <source>
        <dbReference type="ARBA" id="ARBA00006987"/>
    </source>
</evidence>
<comment type="similarity">
    <text evidence="1">Belongs to the UPF0065 (bug) family.</text>
</comment>
<dbReference type="CDD" id="cd13578">
    <property type="entry name" value="PBP2_Bug27"/>
    <property type="match status" value="1"/>
</dbReference>
<evidence type="ECO:0000256" key="2">
    <source>
        <dbReference type="SAM" id="SignalP"/>
    </source>
</evidence>
<protein>
    <submittedName>
        <fullName evidence="3">LacI family transcriptional regulator</fullName>
    </submittedName>
</protein>
<dbReference type="InterPro" id="IPR006311">
    <property type="entry name" value="TAT_signal"/>
</dbReference>
<comment type="caution">
    <text evidence="3">The sequence shown here is derived from an EMBL/GenBank/DDBJ whole genome shotgun (WGS) entry which is preliminary data.</text>
</comment>
<keyword evidence="4" id="KW-1185">Reference proteome</keyword>
<feature type="signal peptide" evidence="2">
    <location>
        <begin position="1"/>
        <end position="29"/>
    </location>
</feature>
<dbReference type="EMBL" id="NJIH01000015">
    <property type="protein sequence ID" value="OWT54521.1"/>
    <property type="molecule type" value="Genomic_DNA"/>
</dbReference>
<organism evidence="3 4">
    <name type="scientific">Candidimonas nitroreducens</name>
    <dbReference type="NCBI Taxonomy" id="683354"/>
    <lineage>
        <taxon>Bacteria</taxon>
        <taxon>Pseudomonadati</taxon>
        <taxon>Pseudomonadota</taxon>
        <taxon>Betaproteobacteria</taxon>
        <taxon>Burkholderiales</taxon>
        <taxon>Alcaligenaceae</taxon>
        <taxon>Candidimonas</taxon>
    </lineage>
</organism>
<sequence>MNRRMNRRRLLGSAASMWLALAAAGPAQAEPAWPNKPITLVVAYPAGGTSDLLARILSSQLNKRLGQPVIVENRPGAGGTIGTGYVSHAEPDGYTFLVGSSSPITIAGALYSKLSYSPTQGFTDVSPLAATPFFLTVNAKTSLHSVKDVIEQGKSGKLNFGSAGSGSPQHILGEMFNVATHTHMQHIPYKGSGPLLTDLVGGQVQLAFESPVVVMPQVETGKLRALAVVGAERTPLFPDIPTLDEQGVKGLDVLPWYGLFGPAHLPAAITNRMNAAVQDILRMPDVQSSLRKLGAQTLLMSAASFKKMVDRDIDIWGRATKAAGARID</sequence>
<name>A0A225M4P0_9BURK</name>
<evidence type="ECO:0000313" key="3">
    <source>
        <dbReference type="EMBL" id="OWT54521.1"/>
    </source>
</evidence>
<keyword evidence="2" id="KW-0732">Signal</keyword>
<proteinExistence type="inferred from homology"/>
<dbReference type="Gene3D" id="3.40.190.10">
    <property type="entry name" value="Periplasmic binding protein-like II"/>
    <property type="match status" value="1"/>
</dbReference>
<dbReference type="InterPro" id="IPR005064">
    <property type="entry name" value="BUG"/>
</dbReference>
<gene>
    <name evidence="3" type="ORF">CEY11_22660</name>
</gene>
<dbReference type="InterPro" id="IPR042100">
    <property type="entry name" value="Bug_dom1"/>
</dbReference>